<evidence type="ECO:0000256" key="9">
    <source>
        <dbReference type="ARBA" id="ARBA00023136"/>
    </source>
</evidence>
<dbReference type="InterPro" id="IPR005467">
    <property type="entry name" value="His_kinase_dom"/>
</dbReference>
<evidence type="ECO:0000256" key="1">
    <source>
        <dbReference type="ARBA" id="ARBA00000085"/>
    </source>
</evidence>
<comment type="caution">
    <text evidence="12">The sequence shown here is derived from an EMBL/GenBank/DDBJ whole genome shotgun (WGS) entry which is preliminary data.</text>
</comment>
<comment type="subcellular location">
    <subcellularLocation>
        <location evidence="2">Membrane</location>
    </subcellularLocation>
</comment>
<keyword evidence="9 10" id="KW-0472">Membrane</keyword>
<dbReference type="AlphaFoldDB" id="Q0F2E1"/>
<dbReference type="PANTHER" id="PTHR45436">
    <property type="entry name" value="SENSOR HISTIDINE KINASE YKOH"/>
    <property type="match status" value="1"/>
</dbReference>
<organism evidence="12 13">
    <name type="scientific">Mariprofundus ferrooxydans PV-1</name>
    <dbReference type="NCBI Taxonomy" id="314345"/>
    <lineage>
        <taxon>Bacteria</taxon>
        <taxon>Pseudomonadati</taxon>
        <taxon>Pseudomonadota</taxon>
        <taxon>Candidatius Mariprofundia</taxon>
        <taxon>Mariprofundales</taxon>
        <taxon>Mariprofundaceae</taxon>
        <taxon>Mariprofundus</taxon>
    </lineage>
</organism>
<evidence type="ECO:0000256" key="2">
    <source>
        <dbReference type="ARBA" id="ARBA00004370"/>
    </source>
</evidence>
<evidence type="ECO:0000256" key="5">
    <source>
        <dbReference type="ARBA" id="ARBA00022679"/>
    </source>
</evidence>
<protein>
    <recommendedName>
        <fullName evidence="3">histidine kinase</fullName>
        <ecNumber evidence="3">2.7.13.3</ecNumber>
    </recommendedName>
</protein>
<dbReference type="SUPFAM" id="SSF55874">
    <property type="entry name" value="ATPase domain of HSP90 chaperone/DNA topoisomerase II/histidine kinase"/>
    <property type="match status" value="1"/>
</dbReference>
<feature type="domain" description="Histidine kinase" evidence="11">
    <location>
        <begin position="235"/>
        <end position="433"/>
    </location>
</feature>
<evidence type="ECO:0000256" key="4">
    <source>
        <dbReference type="ARBA" id="ARBA00022553"/>
    </source>
</evidence>
<dbReference type="Pfam" id="PF02518">
    <property type="entry name" value="HATPase_c"/>
    <property type="match status" value="1"/>
</dbReference>
<keyword evidence="4" id="KW-0597">Phosphoprotein</keyword>
<keyword evidence="5" id="KW-0808">Transferase</keyword>
<gene>
    <name evidence="12" type="ORF">SPV1_01637</name>
</gene>
<evidence type="ECO:0000256" key="7">
    <source>
        <dbReference type="ARBA" id="ARBA00022777"/>
    </source>
</evidence>
<dbReference type="Gene3D" id="3.30.565.10">
    <property type="entry name" value="Histidine kinase-like ATPase, C-terminal domain"/>
    <property type="match status" value="1"/>
</dbReference>
<keyword evidence="6 10" id="KW-0812">Transmembrane</keyword>
<dbReference type="Proteomes" id="UP000005297">
    <property type="component" value="Unassembled WGS sequence"/>
</dbReference>
<reference evidence="12 13" key="1">
    <citation type="submission" date="2006-09" db="EMBL/GenBank/DDBJ databases">
        <authorList>
            <person name="Emerson D."/>
            <person name="Ferriera S."/>
            <person name="Johnson J."/>
            <person name="Kravitz S."/>
            <person name="Halpern A."/>
            <person name="Remington K."/>
            <person name="Beeson K."/>
            <person name="Tran B."/>
            <person name="Rogers Y.-H."/>
            <person name="Friedman R."/>
            <person name="Venter J.C."/>
        </authorList>
    </citation>
    <scope>NUCLEOTIDE SEQUENCE [LARGE SCALE GENOMIC DNA]</scope>
    <source>
        <strain evidence="12 13">PV-1</strain>
    </source>
</reference>
<dbReference type="InterPro" id="IPR036890">
    <property type="entry name" value="HATPase_C_sf"/>
</dbReference>
<keyword evidence="7 12" id="KW-0418">Kinase</keyword>
<accession>Q0F2E1</accession>
<dbReference type="GO" id="GO:0004673">
    <property type="term" value="F:protein histidine kinase activity"/>
    <property type="evidence" value="ECO:0007669"/>
    <property type="project" value="UniProtKB-EC"/>
</dbReference>
<dbReference type="PANTHER" id="PTHR45436:SF5">
    <property type="entry name" value="SENSOR HISTIDINE KINASE TRCS"/>
    <property type="match status" value="1"/>
</dbReference>
<keyword evidence="8 10" id="KW-1133">Transmembrane helix</keyword>
<dbReference type="InterPro" id="IPR050428">
    <property type="entry name" value="TCS_sensor_his_kinase"/>
</dbReference>
<dbReference type="EC" id="2.7.13.3" evidence="3"/>
<evidence type="ECO:0000259" key="11">
    <source>
        <dbReference type="PROSITE" id="PS50109"/>
    </source>
</evidence>
<dbReference type="GO" id="GO:0005886">
    <property type="term" value="C:plasma membrane"/>
    <property type="evidence" value="ECO:0007669"/>
    <property type="project" value="TreeGrafter"/>
</dbReference>
<dbReference type="GO" id="GO:0000160">
    <property type="term" value="P:phosphorelay signal transduction system"/>
    <property type="evidence" value="ECO:0007669"/>
    <property type="project" value="TreeGrafter"/>
</dbReference>
<dbReference type="Gene3D" id="1.10.287.130">
    <property type="match status" value="1"/>
</dbReference>
<dbReference type="PROSITE" id="PS50109">
    <property type="entry name" value="HIS_KIN"/>
    <property type="match status" value="1"/>
</dbReference>
<comment type="catalytic activity">
    <reaction evidence="1">
        <text>ATP + protein L-histidine = ADP + protein N-phospho-L-histidine.</text>
        <dbReference type="EC" id="2.7.13.3"/>
    </reaction>
</comment>
<dbReference type="OrthoDB" id="9809567at2"/>
<feature type="transmembrane region" description="Helical" evidence="10">
    <location>
        <begin position="156"/>
        <end position="175"/>
    </location>
</feature>
<dbReference type="HOGENOM" id="CLU_000445_42_3_0"/>
<name>Q0F2E1_9PROT</name>
<evidence type="ECO:0000313" key="13">
    <source>
        <dbReference type="Proteomes" id="UP000005297"/>
    </source>
</evidence>
<proteinExistence type="predicted"/>
<dbReference type="InterPro" id="IPR003594">
    <property type="entry name" value="HATPase_dom"/>
</dbReference>
<evidence type="ECO:0000256" key="10">
    <source>
        <dbReference type="SAM" id="Phobius"/>
    </source>
</evidence>
<dbReference type="InParanoid" id="Q0F2E1"/>
<dbReference type="FunCoup" id="Q0F2E1">
    <property type="interactions" value="90"/>
</dbReference>
<dbReference type="EMBL" id="AATS01000002">
    <property type="protein sequence ID" value="EAU55609.1"/>
    <property type="molecule type" value="Genomic_DNA"/>
</dbReference>
<dbReference type="SMART" id="SM00387">
    <property type="entry name" value="HATPase_c"/>
    <property type="match status" value="1"/>
</dbReference>
<evidence type="ECO:0000313" key="12">
    <source>
        <dbReference type="EMBL" id="EAU55609.1"/>
    </source>
</evidence>
<evidence type="ECO:0000256" key="6">
    <source>
        <dbReference type="ARBA" id="ARBA00022692"/>
    </source>
</evidence>
<evidence type="ECO:0000256" key="8">
    <source>
        <dbReference type="ARBA" id="ARBA00022989"/>
    </source>
</evidence>
<evidence type="ECO:0000256" key="3">
    <source>
        <dbReference type="ARBA" id="ARBA00012438"/>
    </source>
</evidence>
<keyword evidence="13" id="KW-1185">Reference proteome</keyword>
<dbReference type="STRING" id="314344.AL013_01405"/>
<sequence>MYSLNKRLTLSLAASLALFFLAQTLMIGREVEVLSEHNLISRMKHDQEALLAALSWQPPAQIKIDPLRIPEIYERPFSGHYYQITIAGVTVYSRSLWDEKLPAQSTPVARDIPGPVGQRLLMLAQTVSLHDQAVEIRIAEDVSHVERTTSAFQRHLLLFAAAAVLALLVLQGWLVQSGLKPLLRIRKQLSQLEKGEIDRVSIATASEIMPLVEEINRLVDLIRLRLDRSRHALGDLAHALKTPLSVVGQIIQRQPESADMAQLKEQLHGIEQRIDRELARARTAGHAPGGSWSDPSLDLGDLTRMLKQVFPDTRIGLDIPAELKIAADREDMLEVFGNLLENSCKWASGEIRCRVRAEQEHYVIQVDDDGPGIAESEYKSLLVRGARLDESRPGHGLGLAIVNEIVAAYDGEITLGRSAELGGLMVQIILPHP</sequence>
<dbReference type="eggNOG" id="COG0642">
    <property type="taxonomic scope" value="Bacteria"/>
</dbReference>
<dbReference type="InterPro" id="IPR004358">
    <property type="entry name" value="Sig_transdc_His_kin-like_C"/>
</dbReference>
<dbReference type="RefSeq" id="WP_009850628.1">
    <property type="nucleotide sequence ID" value="NZ_DS022295.1"/>
</dbReference>
<dbReference type="PRINTS" id="PR00344">
    <property type="entry name" value="BCTRLSENSOR"/>
</dbReference>